<protein>
    <submittedName>
        <fullName evidence="1">33088_t:CDS:1</fullName>
    </submittedName>
</protein>
<reference evidence="1 2" key="1">
    <citation type="submission" date="2021-06" db="EMBL/GenBank/DDBJ databases">
        <authorList>
            <person name="Kallberg Y."/>
            <person name="Tangrot J."/>
            <person name="Rosling A."/>
        </authorList>
    </citation>
    <scope>NUCLEOTIDE SEQUENCE [LARGE SCALE GENOMIC DNA]</scope>
    <source>
        <strain evidence="1 2">120-4 pot B 10/14</strain>
    </source>
</reference>
<organism evidence="1 2">
    <name type="scientific">Gigaspora margarita</name>
    <dbReference type="NCBI Taxonomy" id="4874"/>
    <lineage>
        <taxon>Eukaryota</taxon>
        <taxon>Fungi</taxon>
        <taxon>Fungi incertae sedis</taxon>
        <taxon>Mucoromycota</taxon>
        <taxon>Glomeromycotina</taxon>
        <taxon>Glomeromycetes</taxon>
        <taxon>Diversisporales</taxon>
        <taxon>Gigasporaceae</taxon>
        <taxon>Gigaspora</taxon>
    </lineage>
</organism>
<evidence type="ECO:0000313" key="1">
    <source>
        <dbReference type="EMBL" id="CAG8853251.1"/>
    </source>
</evidence>
<name>A0ABN7XEI3_GIGMA</name>
<feature type="non-terminal residue" evidence="1">
    <location>
        <position position="1"/>
    </location>
</feature>
<dbReference type="EMBL" id="CAJVQB010121770">
    <property type="protein sequence ID" value="CAG8853251.1"/>
    <property type="molecule type" value="Genomic_DNA"/>
</dbReference>
<sequence length="50" mass="6060">DKVNYACSQINLKQTRQATQLLYYFFLEALIEEKAWNQKAKQIIRRKLKN</sequence>
<evidence type="ECO:0000313" key="2">
    <source>
        <dbReference type="Proteomes" id="UP000789901"/>
    </source>
</evidence>
<gene>
    <name evidence="1" type="ORF">GMARGA_LOCUS42072</name>
</gene>
<dbReference type="Proteomes" id="UP000789901">
    <property type="component" value="Unassembled WGS sequence"/>
</dbReference>
<keyword evidence="2" id="KW-1185">Reference proteome</keyword>
<comment type="caution">
    <text evidence="1">The sequence shown here is derived from an EMBL/GenBank/DDBJ whole genome shotgun (WGS) entry which is preliminary data.</text>
</comment>
<accession>A0ABN7XEI3</accession>
<proteinExistence type="predicted"/>